<name>A0A6B0UFS1_IXORI</name>
<feature type="chain" id="PRO_5025557428" evidence="1">
    <location>
        <begin position="25"/>
        <end position="103"/>
    </location>
</feature>
<dbReference type="EMBL" id="GIFC01006574">
    <property type="protein sequence ID" value="MXU88657.1"/>
    <property type="molecule type" value="Transcribed_RNA"/>
</dbReference>
<organism evidence="2">
    <name type="scientific">Ixodes ricinus</name>
    <name type="common">Common tick</name>
    <name type="synonym">Acarus ricinus</name>
    <dbReference type="NCBI Taxonomy" id="34613"/>
    <lineage>
        <taxon>Eukaryota</taxon>
        <taxon>Metazoa</taxon>
        <taxon>Ecdysozoa</taxon>
        <taxon>Arthropoda</taxon>
        <taxon>Chelicerata</taxon>
        <taxon>Arachnida</taxon>
        <taxon>Acari</taxon>
        <taxon>Parasitiformes</taxon>
        <taxon>Ixodida</taxon>
        <taxon>Ixodoidea</taxon>
        <taxon>Ixodidae</taxon>
        <taxon>Ixodinae</taxon>
        <taxon>Ixodes</taxon>
    </lineage>
</organism>
<evidence type="ECO:0000256" key="1">
    <source>
        <dbReference type="SAM" id="SignalP"/>
    </source>
</evidence>
<keyword evidence="1" id="KW-0732">Signal</keyword>
<accession>A0A6B0UFS1</accession>
<sequence length="103" mass="11262">MATMFPSWAASSAWKAWCFWSCLTFSSRELGSSACSEASWASSCLRREPTQASASAASRRNWASSRPSASLPRLAALKAFTWARLAATSSILLRMVGLSKWFC</sequence>
<evidence type="ECO:0000313" key="2">
    <source>
        <dbReference type="EMBL" id="MXU88657.1"/>
    </source>
</evidence>
<protein>
    <submittedName>
        <fullName evidence="2">Putative secreted protein</fullName>
    </submittedName>
</protein>
<proteinExistence type="predicted"/>
<feature type="signal peptide" evidence="1">
    <location>
        <begin position="1"/>
        <end position="24"/>
    </location>
</feature>
<reference evidence="2" key="1">
    <citation type="submission" date="2019-12" db="EMBL/GenBank/DDBJ databases">
        <title>An insight into the sialome of adult female Ixodes ricinus ticks feeding for 6 days.</title>
        <authorList>
            <person name="Perner J."/>
            <person name="Ribeiro J.M.C."/>
        </authorList>
    </citation>
    <scope>NUCLEOTIDE SEQUENCE</scope>
    <source>
        <strain evidence="2">Semi-engorged</strain>
        <tissue evidence="2">Salivary glands</tissue>
    </source>
</reference>
<dbReference type="AlphaFoldDB" id="A0A6B0UFS1"/>